<dbReference type="EMBL" id="NQWI01000204">
    <property type="protein sequence ID" value="PDW00051.1"/>
    <property type="molecule type" value="Genomic_DNA"/>
</dbReference>
<protein>
    <recommendedName>
        <fullName evidence="1">DUF6883 domain-containing protein</fullName>
    </recommendedName>
</protein>
<dbReference type="Proteomes" id="UP000220527">
    <property type="component" value="Unassembled WGS sequence"/>
</dbReference>
<dbReference type="AlphaFoldDB" id="A0A2A6RDT5"/>
<feature type="domain" description="DUF6883" evidence="1">
    <location>
        <begin position="12"/>
        <end position="97"/>
    </location>
</feature>
<organism evidence="2 3">
    <name type="scientific">Candidatus Viridilinea mediisalina</name>
    <dbReference type="NCBI Taxonomy" id="2024553"/>
    <lineage>
        <taxon>Bacteria</taxon>
        <taxon>Bacillati</taxon>
        <taxon>Chloroflexota</taxon>
        <taxon>Chloroflexia</taxon>
        <taxon>Chloroflexales</taxon>
        <taxon>Chloroflexineae</taxon>
        <taxon>Oscillochloridaceae</taxon>
        <taxon>Candidatus Viridilinea</taxon>
    </lineage>
</organism>
<gene>
    <name evidence="2" type="ORF">CJ255_21165</name>
</gene>
<name>A0A2A6RDT5_9CHLR</name>
<dbReference type="Pfam" id="PF21814">
    <property type="entry name" value="DUF6883"/>
    <property type="match status" value="1"/>
</dbReference>
<comment type="caution">
    <text evidence="2">The sequence shown here is derived from an EMBL/GenBank/DDBJ whole genome shotgun (WGS) entry which is preliminary data.</text>
</comment>
<dbReference type="InterPro" id="IPR049250">
    <property type="entry name" value="DUF6883"/>
</dbReference>
<evidence type="ECO:0000259" key="1">
    <source>
        <dbReference type="Pfam" id="PF21814"/>
    </source>
</evidence>
<dbReference type="RefSeq" id="WP_097646064.1">
    <property type="nucleotide sequence ID" value="NZ_NQWI01000204.1"/>
</dbReference>
<accession>A0A2A6RDT5</accession>
<evidence type="ECO:0000313" key="3">
    <source>
        <dbReference type="Proteomes" id="UP000220527"/>
    </source>
</evidence>
<proteinExistence type="predicted"/>
<evidence type="ECO:0000313" key="2">
    <source>
        <dbReference type="EMBL" id="PDW00051.1"/>
    </source>
</evidence>
<keyword evidence="3" id="KW-1185">Reference proteome</keyword>
<reference evidence="3" key="1">
    <citation type="submission" date="2017-08" db="EMBL/GenBank/DDBJ databases">
        <authorList>
            <person name="Grouzdev D.S."/>
            <person name="Gaisin V.A."/>
            <person name="Rysina M.S."/>
            <person name="Gorlenko V.M."/>
        </authorList>
    </citation>
    <scope>NUCLEOTIDE SEQUENCE [LARGE SCALE GENOMIC DNA]</scope>
    <source>
        <strain evidence="3">Kir15-3F</strain>
    </source>
</reference>
<dbReference type="OrthoDB" id="165404at2"/>
<sequence>MPLLWVRRWLPAHHRGGSKATLLLQFGYAPTEWQRLAGDLRRDHLTRTIDLMRTTPYGMRYEIRAALQTPSGRPLVMRSIWQIDSESTSPRLITLYPD</sequence>